<dbReference type="AlphaFoldDB" id="A0A9K3NZI7"/>
<dbReference type="Proteomes" id="UP000215914">
    <property type="component" value="Unassembled WGS sequence"/>
</dbReference>
<evidence type="ECO:0000313" key="1">
    <source>
        <dbReference type="EMBL" id="KAF5816968.1"/>
    </source>
</evidence>
<sequence>MVLAKLKGNHARRAAGAEDHHLAWLQVVCVFRVPDCSLQTSARPENHHLVSRNVCNKEKEPSNDGDSSGVSHEYIVNMWRSSVFHNHDRCRCTLSREQKLAPYYNRILERMARDEAKIVDVSTAEDRAATRALINRWFNYVPSDNSETEEDSTDSD</sequence>
<organism evidence="1 2">
    <name type="scientific">Helianthus annuus</name>
    <name type="common">Common sunflower</name>
    <dbReference type="NCBI Taxonomy" id="4232"/>
    <lineage>
        <taxon>Eukaryota</taxon>
        <taxon>Viridiplantae</taxon>
        <taxon>Streptophyta</taxon>
        <taxon>Embryophyta</taxon>
        <taxon>Tracheophyta</taxon>
        <taxon>Spermatophyta</taxon>
        <taxon>Magnoliopsida</taxon>
        <taxon>eudicotyledons</taxon>
        <taxon>Gunneridae</taxon>
        <taxon>Pentapetalae</taxon>
        <taxon>asterids</taxon>
        <taxon>campanulids</taxon>
        <taxon>Asterales</taxon>
        <taxon>Asteraceae</taxon>
        <taxon>Asteroideae</taxon>
        <taxon>Heliantheae alliance</taxon>
        <taxon>Heliantheae</taxon>
        <taxon>Helianthus</taxon>
    </lineage>
</organism>
<keyword evidence="2" id="KW-1185">Reference proteome</keyword>
<protein>
    <submittedName>
        <fullName evidence="1">Uncharacterized protein</fullName>
    </submittedName>
</protein>
<comment type="caution">
    <text evidence="1">The sequence shown here is derived from an EMBL/GenBank/DDBJ whole genome shotgun (WGS) entry which is preliminary data.</text>
</comment>
<dbReference type="EMBL" id="MNCJ02000317">
    <property type="protein sequence ID" value="KAF5816968.1"/>
    <property type="molecule type" value="Genomic_DNA"/>
</dbReference>
<reference evidence="1" key="1">
    <citation type="journal article" date="2017" name="Nature">
        <title>The sunflower genome provides insights into oil metabolism, flowering and Asterid evolution.</title>
        <authorList>
            <person name="Badouin H."/>
            <person name="Gouzy J."/>
            <person name="Grassa C.J."/>
            <person name="Murat F."/>
            <person name="Staton S.E."/>
            <person name="Cottret L."/>
            <person name="Lelandais-Briere C."/>
            <person name="Owens G.L."/>
            <person name="Carrere S."/>
            <person name="Mayjonade B."/>
            <person name="Legrand L."/>
            <person name="Gill N."/>
            <person name="Kane N.C."/>
            <person name="Bowers J.E."/>
            <person name="Hubner S."/>
            <person name="Bellec A."/>
            <person name="Berard A."/>
            <person name="Berges H."/>
            <person name="Blanchet N."/>
            <person name="Boniface M.C."/>
            <person name="Brunel D."/>
            <person name="Catrice O."/>
            <person name="Chaidir N."/>
            <person name="Claudel C."/>
            <person name="Donnadieu C."/>
            <person name="Faraut T."/>
            <person name="Fievet G."/>
            <person name="Helmstetter N."/>
            <person name="King M."/>
            <person name="Knapp S.J."/>
            <person name="Lai Z."/>
            <person name="Le Paslier M.C."/>
            <person name="Lippi Y."/>
            <person name="Lorenzon L."/>
            <person name="Mandel J.R."/>
            <person name="Marage G."/>
            <person name="Marchand G."/>
            <person name="Marquand E."/>
            <person name="Bret-Mestries E."/>
            <person name="Morien E."/>
            <person name="Nambeesan S."/>
            <person name="Nguyen T."/>
            <person name="Pegot-Espagnet P."/>
            <person name="Pouilly N."/>
            <person name="Raftis F."/>
            <person name="Sallet E."/>
            <person name="Schiex T."/>
            <person name="Thomas J."/>
            <person name="Vandecasteele C."/>
            <person name="Vares D."/>
            <person name="Vear F."/>
            <person name="Vautrin S."/>
            <person name="Crespi M."/>
            <person name="Mangin B."/>
            <person name="Burke J.M."/>
            <person name="Salse J."/>
            <person name="Munos S."/>
            <person name="Vincourt P."/>
            <person name="Rieseberg L.H."/>
            <person name="Langlade N.B."/>
        </authorList>
    </citation>
    <scope>NUCLEOTIDE SEQUENCE</scope>
    <source>
        <tissue evidence="1">Leaves</tissue>
    </source>
</reference>
<evidence type="ECO:0000313" key="2">
    <source>
        <dbReference type="Proteomes" id="UP000215914"/>
    </source>
</evidence>
<accession>A0A9K3NZI7</accession>
<dbReference type="Gramene" id="mRNA:HanXRQr2_Chr02g0047651">
    <property type="protein sequence ID" value="mRNA:HanXRQr2_Chr02g0047651"/>
    <property type="gene ID" value="HanXRQr2_Chr02g0047651"/>
</dbReference>
<gene>
    <name evidence="1" type="ORF">HanXRQr2_Chr02g0047651</name>
</gene>
<name>A0A9K3NZI7_HELAN</name>
<proteinExistence type="predicted"/>
<reference evidence="1" key="2">
    <citation type="submission" date="2020-06" db="EMBL/GenBank/DDBJ databases">
        <title>Helianthus annuus Genome sequencing and assembly Release 2.</title>
        <authorList>
            <person name="Gouzy J."/>
            <person name="Langlade N."/>
            <person name="Munos S."/>
        </authorList>
    </citation>
    <scope>NUCLEOTIDE SEQUENCE</scope>
    <source>
        <tissue evidence="1">Leaves</tissue>
    </source>
</reference>